<accession>A0A1H8DIY0</accession>
<dbReference type="RefSeq" id="WP_075010894.1">
    <property type="nucleotide sequence ID" value="NZ_FOAP01000030.1"/>
</dbReference>
<evidence type="ECO:0000259" key="1">
    <source>
        <dbReference type="Pfam" id="PF01814"/>
    </source>
</evidence>
<organism evidence="2 3">
    <name type="scientific">Stigmatella aurantiaca</name>
    <dbReference type="NCBI Taxonomy" id="41"/>
    <lineage>
        <taxon>Bacteria</taxon>
        <taxon>Pseudomonadati</taxon>
        <taxon>Myxococcota</taxon>
        <taxon>Myxococcia</taxon>
        <taxon>Myxococcales</taxon>
        <taxon>Cystobacterineae</taxon>
        <taxon>Archangiaceae</taxon>
        <taxon>Stigmatella</taxon>
    </lineage>
</organism>
<evidence type="ECO:0000313" key="3">
    <source>
        <dbReference type="Proteomes" id="UP000182719"/>
    </source>
</evidence>
<protein>
    <submittedName>
        <fullName evidence="2">Hemerythrin HHE cation binding domain-containing protein</fullName>
    </submittedName>
</protein>
<dbReference type="InterPro" id="IPR012312">
    <property type="entry name" value="Hemerythrin-like"/>
</dbReference>
<dbReference type="PANTHER" id="PTHR35585:SF1">
    <property type="entry name" value="HHE DOMAIN PROTEIN (AFU_ORTHOLOGUE AFUA_4G00730)"/>
    <property type="match status" value="1"/>
</dbReference>
<dbReference type="EMBL" id="FOAP01000030">
    <property type="protein sequence ID" value="SEN07173.1"/>
    <property type="molecule type" value="Genomic_DNA"/>
</dbReference>
<proteinExistence type="predicted"/>
<feature type="domain" description="Hemerythrin-like" evidence="1">
    <location>
        <begin position="6"/>
        <end position="120"/>
    </location>
</feature>
<dbReference type="PANTHER" id="PTHR35585">
    <property type="entry name" value="HHE DOMAIN PROTEIN (AFU_ORTHOLOGUE AFUA_4G00730)"/>
    <property type="match status" value="1"/>
</dbReference>
<dbReference type="Pfam" id="PF01814">
    <property type="entry name" value="Hemerythrin"/>
    <property type="match status" value="1"/>
</dbReference>
<reference evidence="3" key="1">
    <citation type="submission" date="2016-10" db="EMBL/GenBank/DDBJ databases">
        <authorList>
            <person name="Varghese N."/>
            <person name="Submissions S."/>
        </authorList>
    </citation>
    <scope>NUCLEOTIDE SEQUENCE [LARGE SCALE GENOMIC DNA]</scope>
    <source>
        <strain evidence="3">DSM 17044</strain>
    </source>
</reference>
<evidence type="ECO:0000313" key="2">
    <source>
        <dbReference type="EMBL" id="SEN07173.1"/>
    </source>
</evidence>
<gene>
    <name evidence="2" type="ORF">SAMN05444354_1304</name>
</gene>
<sequence length="184" mass="20998">MSESIVVLQKRDHAELDRLLERYEADAPAGRRETFRKIVNLVTTHAFAEEEVLFPAARRALGVGEHITAEIESEHQRINELLKEMEPLVPGDTAFEQRVSELFPLLRLDVRNEEDRLLGALERALDEKALRRIGVAWLLAKKAAPNRGHPAIPRRPPGNLLAGIPLFFVDRLRALFARWRHAPQ</sequence>
<dbReference type="AlphaFoldDB" id="A0A1H8DIY0"/>
<dbReference type="Gene3D" id="1.20.120.520">
    <property type="entry name" value="nmb1532 protein domain like"/>
    <property type="match status" value="1"/>
</dbReference>
<dbReference type="OrthoDB" id="9793637at2"/>
<keyword evidence="3" id="KW-1185">Reference proteome</keyword>
<name>A0A1H8DIY0_STIAU</name>
<dbReference type="Proteomes" id="UP000182719">
    <property type="component" value="Unassembled WGS sequence"/>
</dbReference>